<organism evidence="1 2">
    <name type="scientific">Nephila pilipes</name>
    <name type="common">Giant wood spider</name>
    <name type="synonym">Nephila maculata</name>
    <dbReference type="NCBI Taxonomy" id="299642"/>
    <lineage>
        <taxon>Eukaryota</taxon>
        <taxon>Metazoa</taxon>
        <taxon>Ecdysozoa</taxon>
        <taxon>Arthropoda</taxon>
        <taxon>Chelicerata</taxon>
        <taxon>Arachnida</taxon>
        <taxon>Araneae</taxon>
        <taxon>Araneomorphae</taxon>
        <taxon>Entelegynae</taxon>
        <taxon>Araneoidea</taxon>
        <taxon>Nephilidae</taxon>
        <taxon>Nephila</taxon>
    </lineage>
</organism>
<protein>
    <submittedName>
        <fullName evidence="1">Uncharacterized protein</fullName>
    </submittedName>
</protein>
<proteinExistence type="predicted"/>
<evidence type="ECO:0000313" key="1">
    <source>
        <dbReference type="EMBL" id="GFT78872.1"/>
    </source>
</evidence>
<dbReference type="Proteomes" id="UP000887013">
    <property type="component" value="Unassembled WGS sequence"/>
</dbReference>
<name>A0A8X6PQZ4_NEPPI</name>
<accession>A0A8X6PQZ4</accession>
<gene>
    <name evidence="1" type="ORF">NPIL_564401</name>
</gene>
<dbReference type="AlphaFoldDB" id="A0A8X6PQZ4"/>
<dbReference type="EMBL" id="BMAW01022663">
    <property type="protein sequence ID" value="GFT78872.1"/>
    <property type="molecule type" value="Genomic_DNA"/>
</dbReference>
<evidence type="ECO:0000313" key="2">
    <source>
        <dbReference type="Proteomes" id="UP000887013"/>
    </source>
</evidence>
<comment type="caution">
    <text evidence="1">The sequence shown here is derived from an EMBL/GenBank/DDBJ whole genome shotgun (WGS) entry which is preliminary data.</text>
</comment>
<sequence>MLYAELQCHFDTLVLFKMSRREVSSVIELNSKWNKSNQNLTDLEFPESESPKKIKRLLYHPAVTSNTEIHRQRSIVYLSEVVQSSNRIEYQSSWVKN</sequence>
<keyword evidence="2" id="KW-1185">Reference proteome</keyword>
<reference evidence="1" key="1">
    <citation type="submission" date="2020-08" db="EMBL/GenBank/DDBJ databases">
        <title>Multicomponent nature underlies the extraordinary mechanical properties of spider dragline silk.</title>
        <authorList>
            <person name="Kono N."/>
            <person name="Nakamura H."/>
            <person name="Mori M."/>
            <person name="Yoshida Y."/>
            <person name="Ohtoshi R."/>
            <person name="Malay A.D."/>
            <person name="Moran D.A.P."/>
            <person name="Tomita M."/>
            <person name="Numata K."/>
            <person name="Arakawa K."/>
        </authorList>
    </citation>
    <scope>NUCLEOTIDE SEQUENCE</scope>
</reference>